<dbReference type="AlphaFoldDB" id="A0A397JQZ8"/>
<name>A0A397JQZ8_9GLOM</name>
<organism evidence="2 3">
    <name type="scientific">Diversispora epigaea</name>
    <dbReference type="NCBI Taxonomy" id="1348612"/>
    <lineage>
        <taxon>Eukaryota</taxon>
        <taxon>Fungi</taxon>
        <taxon>Fungi incertae sedis</taxon>
        <taxon>Mucoromycota</taxon>
        <taxon>Glomeromycotina</taxon>
        <taxon>Glomeromycetes</taxon>
        <taxon>Diversisporales</taxon>
        <taxon>Diversisporaceae</taxon>
        <taxon>Diversispora</taxon>
    </lineage>
</organism>
<dbReference type="Proteomes" id="UP000266861">
    <property type="component" value="Unassembled WGS sequence"/>
</dbReference>
<feature type="compositionally biased region" description="Low complexity" evidence="1">
    <location>
        <begin position="27"/>
        <end position="37"/>
    </location>
</feature>
<accession>A0A397JQZ8</accession>
<feature type="compositionally biased region" description="Basic and acidic residues" evidence="1">
    <location>
        <begin position="43"/>
        <end position="63"/>
    </location>
</feature>
<protein>
    <submittedName>
        <fullName evidence="2">Uncharacterized protein</fullName>
    </submittedName>
</protein>
<dbReference type="EMBL" id="PQFF01000014">
    <property type="protein sequence ID" value="RHZ89288.1"/>
    <property type="molecule type" value="Genomic_DNA"/>
</dbReference>
<feature type="region of interest" description="Disordered" evidence="1">
    <location>
        <begin position="1"/>
        <end position="73"/>
    </location>
</feature>
<proteinExistence type="predicted"/>
<sequence>MKKPQEPRRNRQETTRTMTKLSRKTIRGSTTRTTTKLTRAHKNSNEIDKKKAPQEPRRNRQETTRTTAKSTRNHKKYYEIEVIEQEEQAQETLQYSKTIRKITKITSRRDTENKETSDHFNL</sequence>
<gene>
    <name evidence="2" type="ORF">Glove_16g88</name>
</gene>
<feature type="compositionally biased region" description="Basic and acidic residues" evidence="1">
    <location>
        <begin position="1"/>
        <end position="14"/>
    </location>
</feature>
<keyword evidence="3" id="KW-1185">Reference proteome</keyword>
<comment type="caution">
    <text evidence="2">The sequence shown here is derived from an EMBL/GenBank/DDBJ whole genome shotgun (WGS) entry which is preliminary data.</text>
</comment>
<evidence type="ECO:0000313" key="3">
    <source>
        <dbReference type="Proteomes" id="UP000266861"/>
    </source>
</evidence>
<evidence type="ECO:0000313" key="2">
    <source>
        <dbReference type="EMBL" id="RHZ89288.1"/>
    </source>
</evidence>
<reference evidence="2 3" key="1">
    <citation type="submission" date="2018-08" db="EMBL/GenBank/DDBJ databases">
        <title>Genome and evolution of the arbuscular mycorrhizal fungus Diversispora epigaea (formerly Glomus versiforme) and its bacterial endosymbionts.</title>
        <authorList>
            <person name="Sun X."/>
            <person name="Fei Z."/>
            <person name="Harrison M."/>
        </authorList>
    </citation>
    <scope>NUCLEOTIDE SEQUENCE [LARGE SCALE GENOMIC DNA]</scope>
    <source>
        <strain evidence="2 3">IT104</strain>
    </source>
</reference>
<evidence type="ECO:0000256" key="1">
    <source>
        <dbReference type="SAM" id="MobiDB-lite"/>
    </source>
</evidence>